<keyword evidence="4" id="KW-1185">Reference proteome</keyword>
<evidence type="ECO:0000256" key="1">
    <source>
        <dbReference type="SAM" id="MobiDB-lite"/>
    </source>
</evidence>
<feature type="region of interest" description="Disordered" evidence="1">
    <location>
        <begin position="236"/>
        <end position="261"/>
    </location>
</feature>
<feature type="compositionally biased region" description="Low complexity" evidence="1">
    <location>
        <begin position="36"/>
        <end position="52"/>
    </location>
</feature>
<dbReference type="AlphaFoldDB" id="A0A917G066"/>
<dbReference type="EMBL" id="BMGR01000012">
    <property type="protein sequence ID" value="GGG15883.1"/>
    <property type="molecule type" value="Genomic_DNA"/>
</dbReference>
<name>A0A917G066_9BACL</name>
<keyword evidence="2" id="KW-0732">Signal</keyword>
<comment type="caution">
    <text evidence="3">The sequence shown here is derived from an EMBL/GenBank/DDBJ whole genome shotgun (WGS) entry which is preliminary data.</text>
</comment>
<dbReference type="RefSeq" id="WP_188532453.1">
    <property type="nucleotide sequence ID" value="NZ_BMGR01000012.1"/>
</dbReference>
<proteinExistence type="predicted"/>
<reference evidence="3" key="1">
    <citation type="journal article" date="2014" name="Int. J. Syst. Evol. Microbiol.">
        <title>Complete genome sequence of Corynebacterium casei LMG S-19264T (=DSM 44701T), isolated from a smear-ripened cheese.</title>
        <authorList>
            <consortium name="US DOE Joint Genome Institute (JGI-PGF)"/>
            <person name="Walter F."/>
            <person name="Albersmeier A."/>
            <person name="Kalinowski J."/>
            <person name="Ruckert C."/>
        </authorList>
    </citation>
    <scope>NUCLEOTIDE SEQUENCE</scope>
    <source>
        <strain evidence="3">CGMCC 1.12987</strain>
    </source>
</reference>
<feature type="compositionally biased region" description="Gly residues" evidence="1">
    <location>
        <begin position="60"/>
        <end position="71"/>
    </location>
</feature>
<protein>
    <recommendedName>
        <fullName evidence="5">LysM domain-containing protein</fullName>
    </recommendedName>
</protein>
<sequence>MNKLSKNMMAGALAATLVLGGAGYLHSNAFAASASDTSTSVTDESSSAQSDSSFERGGKRGGFGGMHGGMRGGNLMQETAEILNIAESVIRTELQSGKTFAQIAEANGLTKEEYLSKLEAAQTETIDGLLSAGTITQEQADTQKEGLADRLAQVIEMNKADFGGHGKGHGKGHGFGRFGNPEEIAALLGITADEVNEGMASGQSLAEIAAAKGITEADLIEKLKENMTDSLKEWVNEKRTALTSTPQTTEETSEETTSNAV</sequence>
<feature type="signal peptide" evidence="2">
    <location>
        <begin position="1"/>
        <end position="31"/>
    </location>
</feature>
<organism evidence="3 4">
    <name type="scientific">Paenibacillus abyssi</name>
    <dbReference type="NCBI Taxonomy" id="1340531"/>
    <lineage>
        <taxon>Bacteria</taxon>
        <taxon>Bacillati</taxon>
        <taxon>Bacillota</taxon>
        <taxon>Bacilli</taxon>
        <taxon>Bacillales</taxon>
        <taxon>Paenibacillaceae</taxon>
        <taxon>Paenibacillus</taxon>
    </lineage>
</organism>
<evidence type="ECO:0000256" key="2">
    <source>
        <dbReference type="SAM" id="SignalP"/>
    </source>
</evidence>
<dbReference type="Proteomes" id="UP000644756">
    <property type="component" value="Unassembled WGS sequence"/>
</dbReference>
<accession>A0A917G066</accession>
<feature type="chain" id="PRO_5037755265" description="LysM domain-containing protein" evidence="2">
    <location>
        <begin position="32"/>
        <end position="261"/>
    </location>
</feature>
<gene>
    <name evidence="3" type="ORF">GCM10010916_36030</name>
</gene>
<reference evidence="3" key="2">
    <citation type="submission" date="2020-09" db="EMBL/GenBank/DDBJ databases">
        <authorList>
            <person name="Sun Q."/>
            <person name="Zhou Y."/>
        </authorList>
    </citation>
    <scope>NUCLEOTIDE SEQUENCE</scope>
    <source>
        <strain evidence="3">CGMCC 1.12987</strain>
    </source>
</reference>
<feature type="compositionally biased region" description="Low complexity" evidence="1">
    <location>
        <begin position="243"/>
        <end position="261"/>
    </location>
</feature>
<evidence type="ECO:0000313" key="3">
    <source>
        <dbReference type="EMBL" id="GGG15883.1"/>
    </source>
</evidence>
<evidence type="ECO:0008006" key="5">
    <source>
        <dbReference type="Google" id="ProtNLM"/>
    </source>
</evidence>
<evidence type="ECO:0000313" key="4">
    <source>
        <dbReference type="Proteomes" id="UP000644756"/>
    </source>
</evidence>
<feature type="region of interest" description="Disordered" evidence="1">
    <location>
        <begin position="36"/>
        <end position="71"/>
    </location>
</feature>